<name>A0A372KL40_9STRE</name>
<reference evidence="4" key="3">
    <citation type="submission" date="2018-08" db="EMBL/GenBank/DDBJ databases">
        <title>Streptococcus chenjunshii sp. nov., isolated from stools sample of the Tibetan antelope in the Qinghai-Tibet plateau, China.</title>
        <authorList>
            <person name="Tian Z."/>
        </authorList>
    </citation>
    <scope>NUCLEOTIDE SEQUENCE [LARGE SCALE GENOMIC DNA]</scope>
    <source>
        <strain evidence="4">Z15</strain>
    </source>
</reference>
<evidence type="ECO:0000313" key="6">
    <source>
        <dbReference type="Proteomes" id="UP000264056"/>
    </source>
</evidence>
<dbReference type="Pfam" id="PF06279">
    <property type="entry name" value="DUF1033"/>
    <property type="match status" value="1"/>
</dbReference>
<reference evidence="1" key="4">
    <citation type="journal article" date="2019" name="Int. J. Syst. Evol. Microbiol.">
        <title>Streptococcus chenjunshii sp. nov. isolated from feces of Tibetan antelopes.</title>
        <authorList>
            <person name="Tian Z."/>
            <person name="Lu S."/>
            <person name="Jin D."/>
            <person name="Yang J."/>
            <person name="Pu J."/>
            <person name="Lai X.H."/>
            <person name="Bai X.N."/>
            <person name="Wu X.M."/>
            <person name="Li J."/>
            <person name="Wang S."/>
            <person name="Xu J."/>
        </authorList>
    </citation>
    <scope>NUCLEOTIDE SEQUENCE</scope>
    <source>
        <strain evidence="1">Z15</strain>
    </source>
</reference>
<evidence type="ECO:0000313" key="2">
    <source>
        <dbReference type="EMBL" id="RFU50865.1"/>
    </source>
</evidence>
<sequence length="120" mass="14930">MYQVVKMEADFEPWWFFEEWQQNVTESVNFTRFDDALICFEKEWGKLRQQLPSYQSRQNLLAAFWNNEEQYWCEECDDYLQNYHSLLLLEDWETVSQHYYMPSFEQRNDFILPYSCSLRT</sequence>
<evidence type="ECO:0000313" key="1">
    <source>
        <dbReference type="EMBL" id="AXQ79678.1"/>
    </source>
</evidence>
<proteinExistence type="predicted"/>
<dbReference type="AlphaFoldDB" id="A0A372KL40"/>
<evidence type="ECO:0000313" key="4">
    <source>
        <dbReference type="Proteomes" id="UP000246115"/>
    </source>
</evidence>
<keyword evidence="6" id="KW-1185">Reference proteome</keyword>
<dbReference type="OrthoDB" id="2389779at2"/>
<dbReference type="Proteomes" id="UP000264056">
    <property type="component" value="Unassembled WGS sequence"/>
</dbReference>
<dbReference type="KEGG" id="schj:DDV21_000750"/>
<dbReference type="RefSeq" id="WP_116878385.1">
    <property type="nucleotide sequence ID" value="NZ_CP031733.1"/>
</dbReference>
<gene>
    <name evidence="1" type="ORF">DDV21_000750</name>
    <name evidence="2" type="ORF">DDV22_06585</name>
    <name evidence="3" type="ORF">DDV23_06845</name>
</gene>
<protein>
    <submittedName>
        <fullName evidence="3">DUF1033 family protein</fullName>
    </submittedName>
</protein>
<reference evidence="3 5" key="2">
    <citation type="submission" date="2018-08" db="EMBL/GenBank/DDBJ databases">
        <title>Draft genome of Streptococcus sp. nov. Z1.</title>
        <authorList>
            <person name="Tian Z."/>
        </authorList>
    </citation>
    <scope>NUCLEOTIDE SEQUENCE [LARGE SCALE GENOMIC DNA]</scope>
    <source>
        <strain evidence="3">Z1</strain>
        <strain evidence="5">Z1(2018)</strain>
    </source>
</reference>
<organism evidence="3 5">
    <name type="scientific">Streptococcus chenjunshii</name>
    <dbReference type="NCBI Taxonomy" id="2173853"/>
    <lineage>
        <taxon>Bacteria</taxon>
        <taxon>Bacillati</taxon>
        <taxon>Bacillota</taxon>
        <taxon>Bacilli</taxon>
        <taxon>Lactobacillales</taxon>
        <taxon>Streptococcaceae</taxon>
        <taxon>Streptococcus</taxon>
    </lineage>
</organism>
<dbReference type="Proteomes" id="UP000246115">
    <property type="component" value="Chromosome"/>
</dbReference>
<accession>A0A372KL40</accession>
<dbReference type="InterPro" id="IPR010434">
    <property type="entry name" value="DUF1033"/>
</dbReference>
<dbReference type="EMBL" id="QVQY01000015">
    <property type="protein sequence ID" value="RFU50865.1"/>
    <property type="molecule type" value="Genomic_DNA"/>
</dbReference>
<dbReference type="EMBL" id="CP031733">
    <property type="protein sequence ID" value="AXQ79678.1"/>
    <property type="molecule type" value="Genomic_DNA"/>
</dbReference>
<evidence type="ECO:0000313" key="5">
    <source>
        <dbReference type="Proteomes" id="UP000262901"/>
    </source>
</evidence>
<dbReference type="Proteomes" id="UP000262901">
    <property type="component" value="Unassembled WGS sequence"/>
</dbReference>
<reference evidence="2 6" key="1">
    <citation type="submission" date="2018-08" db="EMBL/GenBank/DDBJ databases">
        <title>Draft genome of Streptococcus sp .nov. Z2.</title>
        <authorList>
            <person name="Tian Z."/>
        </authorList>
    </citation>
    <scope>NUCLEOTIDE SEQUENCE [LARGE SCALE GENOMIC DNA]</scope>
    <source>
        <strain evidence="2 6">Z2</strain>
    </source>
</reference>
<evidence type="ECO:0000313" key="3">
    <source>
        <dbReference type="EMBL" id="RFU53011.1"/>
    </source>
</evidence>
<accession>A0A346NF83</accession>
<dbReference type="EMBL" id="QVQZ01000014">
    <property type="protein sequence ID" value="RFU53011.1"/>
    <property type="molecule type" value="Genomic_DNA"/>
</dbReference>